<dbReference type="Proteomes" id="UP000885750">
    <property type="component" value="Unassembled WGS sequence"/>
</dbReference>
<gene>
    <name evidence="2" type="ORF">ENJ51_11825</name>
</gene>
<dbReference type="Pfam" id="PF01882">
    <property type="entry name" value="DUF58"/>
    <property type="match status" value="1"/>
</dbReference>
<dbReference type="InterPro" id="IPR036465">
    <property type="entry name" value="vWFA_dom_sf"/>
</dbReference>
<organism evidence="2">
    <name type="scientific">Leucothrix mucor</name>
    <dbReference type="NCBI Taxonomy" id="45248"/>
    <lineage>
        <taxon>Bacteria</taxon>
        <taxon>Pseudomonadati</taxon>
        <taxon>Pseudomonadota</taxon>
        <taxon>Gammaproteobacteria</taxon>
        <taxon>Thiotrichales</taxon>
        <taxon>Thiotrichaceae</taxon>
        <taxon>Leucothrix</taxon>
    </lineage>
</organism>
<protein>
    <submittedName>
        <fullName evidence="2">DUF58 domain-containing protein</fullName>
    </submittedName>
</protein>
<comment type="caution">
    <text evidence="2">The sequence shown here is derived from an EMBL/GenBank/DDBJ whole genome shotgun (WGS) entry which is preliminary data.</text>
</comment>
<accession>A0A7V2WVU0</accession>
<name>A0A7V2WVU0_LEUMU</name>
<dbReference type="Gene3D" id="3.40.50.410">
    <property type="entry name" value="von Willebrand factor, type A domain"/>
    <property type="match status" value="1"/>
</dbReference>
<dbReference type="AlphaFoldDB" id="A0A7V2WVU0"/>
<dbReference type="InterPro" id="IPR002881">
    <property type="entry name" value="DUF58"/>
</dbReference>
<feature type="domain" description="DUF58" evidence="1">
    <location>
        <begin position="23"/>
        <end position="194"/>
    </location>
</feature>
<sequence>NNLSQMGIIKKRRRGEGQDFHQLREYREGDALRQIDWKATARSLKLISREYQDERDQEIIFMLDCGHRMLAKEDDLSHFDHTLNTILLLSYVALRQGDAVGLGTFSGESRWIPPRKGYHTIQQILNTIYDLQPSSESPDFSKAATDLMIRHKKRALIIILTNIRDEDSDDLLPAINLLRKRHLVLVSSLREKAIDNVLHKPIEKLSDAILNAATHQYLQHRKKAFEKLLHNGTSALETTPEHLSVELINAYLNIKSSGVL</sequence>
<dbReference type="PANTHER" id="PTHR33608">
    <property type="entry name" value="BLL2464 PROTEIN"/>
    <property type="match status" value="1"/>
</dbReference>
<dbReference type="EMBL" id="DRMS01000447">
    <property type="protein sequence ID" value="HFC93488.1"/>
    <property type="molecule type" value="Genomic_DNA"/>
</dbReference>
<reference evidence="2" key="1">
    <citation type="journal article" date="2020" name="mSystems">
        <title>Genome- and Community-Level Interaction Insights into Carbon Utilization and Element Cycling Functions of Hydrothermarchaeota in Hydrothermal Sediment.</title>
        <authorList>
            <person name="Zhou Z."/>
            <person name="Liu Y."/>
            <person name="Xu W."/>
            <person name="Pan J."/>
            <person name="Luo Z.H."/>
            <person name="Li M."/>
        </authorList>
    </citation>
    <scope>NUCLEOTIDE SEQUENCE [LARGE SCALE GENOMIC DNA]</scope>
    <source>
        <strain evidence="2">HyVt-493</strain>
    </source>
</reference>
<evidence type="ECO:0000259" key="1">
    <source>
        <dbReference type="Pfam" id="PF01882"/>
    </source>
</evidence>
<dbReference type="SUPFAM" id="SSF53300">
    <property type="entry name" value="vWA-like"/>
    <property type="match status" value="1"/>
</dbReference>
<evidence type="ECO:0000313" key="2">
    <source>
        <dbReference type="EMBL" id="HFC93488.1"/>
    </source>
</evidence>
<dbReference type="PANTHER" id="PTHR33608:SF3">
    <property type="entry name" value="SLR2013 PROTEIN"/>
    <property type="match status" value="1"/>
</dbReference>
<proteinExistence type="predicted"/>
<feature type="non-terminal residue" evidence="2">
    <location>
        <position position="1"/>
    </location>
</feature>